<organism evidence="1 2">
    <name type="scientific">Methanococcus maripaludis KA1</name>
    <dbReference type="NCBI Taxonomy" id="637914"/>
    <lineage>
        <taxon>Archaea</taxon>
        <taxon>Methanobacteriati</taxon>
        <taxon>Methanobacteriota</taxon>
        <taxon>Methanomada group</taxon>
        <taxon>Methanococci</taxon>
        <taxon>Methanococcales</taxon>
        <taxon>Methanococcaceae</taxon>
        <taxon>Methanococcus</taxon>
    </lineage>
</organism>
<reference evidence="1 2" key="1">
    <citation type="submission" date="2009-06" db="EMBL/GenBank/DDBJ databases">
        <title>Molecular Evidence for Microbiologically Influenced Corrosion from genome of Methanogen.</title>
        <authorList>
            <person name="Ito N."/>
            <person name="Tsurumaru H."/>
            <person name="Shimizu A."/>
            <person name="Harada T."/>
            <person name="Hosoyama A."/>
            <person name="Horikawa H."/>
            <person name="Wakai S."/>
            <person name="Sasaki K."/>
            <person name="Nishijima K."/>
            <person name="Ataku H."/>
            <person name="Yamazaki J."/>
            <person name="Mise M."/>
            <person name="Yamazaki S."/>
            <person name="Tanikawa S."/>
            <person name="Harayama S."/>
            <person name="Fujita N."/>
        </authorList>
    </citation>
    <scope>NUCLEOTIDE SEQUENCE [LARGE SCALE GENOMIC DNA]</scope>
    <source>
        <strain evidence="2">KA1 ( NBRC 102054)</strain>
    </source>
</reference>
<accession>A0A2Z5PDK8</accession>
<evidence type="ECO:0000313" key="2">
    <source>
        <dbReference type="Proteomes" id="UP000264208"/>
    </source>
</evidence>
<evidence type="ECO:0000313" key="1">
    <source>
        <dbReference type="EMBL" id="BAP61289.1"/>
    </source>
</evidence>
<name>A0A2Z5PDK8_METMI</name>
<dbReference type="Proteomes" id="UP000264208">
    <property type="component" value="Chromosome"/>
</dbReference>
<dbReference type="KEGG" id="mmak:MMKA1_11720"/>
<sequence length="64" mass="7737">MSGLSRSKKSMKPFFKHARIPFTFHDNIFIKYCYAEKPIKYYNVFKIIKLHFNRFKTFVIILSG</sequence>
<dbReference type="AlphaFoldDB" id="A0A2Z5PDK8"/>
<proteinExistence type="predicted"/>
<gene>
    <name evidence="1" type="ORF">MMKA1_11720</name>
</gene>
<protein>
    <submittedName>
        <fullName evidence="1">Uncharacterized protein</fullName>
    </submittedName>
</protein>
<dbReference type="EMBL" id="AP011526">
    <property type="protein sequence ID" value="BAP61289.1"/>
    <property type="molecule type" value="Genomic_DNA"/>
</dbReference>